<dbReference type="GO" id="GO:0006400">
    <property type="term" value="P:tRNA modification"/>
    <property type="evidence" value="ECO:0007669"/>
    <property type="project" value="UniProtKB-UniRule"/>
</dbReference>
<dbReference type="PANTHER" id="PTHR43033">
    <property type="entry name" value="TRNA(ILE)-LYSIDINE SYNTHASE-RELATED"/>
    <property type="match status" value="1"/>
</dbReference>
<evidence type="ECO:0000256" key="2">
    <source>
        <dbReference type="ARBA" id="ARBA00022694"/>
    </source>
</evidence>
<proteinExistence type="inferred from homology"/>
<comment type="subcellular location">
    <subcellularLocation>
        <location evidence="6">Cytoplasm</location>
    </subcellularLocation>
</comment>
<evidence type="ECO:0000313" key="8">
    <source>
        <dbReference type="EMBL" id="ASZ09445.1"/>
    </source>
</evidence>
<keyword evidence="1 6" id="KW-0436">Ligase</keyword>
<dbReference type="AlphaFoldDB" id="A0A249SP44"/>
<name>A0A249SP44_9MOLU</name>
<gene>
    <name evidence="6 8" type="primary">tilS</name>
    <name evidence="8" type="ORF">CK556_03780</name>
</gene>
<evidence type="ECO:0000256" key="4">
    <source>
        <dbReference type="ARBA" id="ARBA00022840"/>
    </source>
</evidence>
<reference evidence="8 9" key="1">
    <citation type="submission" date="2017-08" db="EMBL/GenBank/DDBJ databases">
        <title>Complete Genome Sequence of Mesoplasma chauliocola.</title>
        <authorList>
            <person name="Knight T.F.Jr."/>
            <person name="Citino T."/>
        </authorList>
    </citation>
    <scope>NUCLEOTIDE SEQUENCE [LARGE SCALE GENOMIC DNA]</scope>
    <source>
        <strain evidence="8 9">CHPA-2</strain>
    </source>
</reference>
<dbReference type="PANTHER" id="PTHR43033:SF1">
    <property type="entry name" value="TRNA(ILE)-LYSIDINE SYNTHASE-RELATED"/>
    <property type="match status" value="1"/>
</dbReference>
<keyword evidence="3 6" id="KW-0547">Nucleotide-binding</keyword>
<accession>A0A249SP44</accession>
<dbReference type="GO" id="GO:0005737">
    <property type="term" value="C:cytoplasm"/>
    <property type="evidence" value="ECO:0007669"/>
    <property type="project" value="UniProtKB-SubCell"/>
</dbReference>
<evidence type="ECO:0000259" key="7">
    <source>
        <dbReference type="Pfam" id="PF01171"/>
    </source>
</evidence>
<dbReference type="EC" id="6.3.4.19" evidence="6"/>
<dbReference type="RefSeq" id="WP_027875872.1">
    <property type="nucleotide sequence ID" value="NZ_CP023173.1"/>
</dbReference>
<evidence type="ECO:0000256" key="6">
    <source>
        <dbReference type="HAMAP-Rule" id="MF_01161"/>
    </source>
</evidence>
<dbReference type="GO" id="GO:0032267">
    <property type="term" value="F:tRNA(Ile)-lysidine synthase activity"/>
    <property type="evidence" value="ECO:0007669"/>
    <property type="project" value="UniProtKB-EC"/>
</dbReference>
<dbReference type="NCBIfam" id="TIGR02432">
    <property type="entry name" value="lysidine_TilS_N"/>
    <property type="match status" value="1"/>
</dbReference>
<evidence type="ECO:0000256" key="3">
    <source>
        <dbReference type="ARBA" id="ARBA00022741"/>
    </source>
</evidence>
<dbReference type="InterPro" id="IPR012795">
    <property type="entry name" value="tRNA_Ile_lys_synt_N"/>
</dbReference>
<evidence type="ECO:0000256" key="5">
    <source>
        <dbReference type="ARBA" id="ARBA00048539"/>
    </source>
</evidence>
<keyword evidence="2 6" id="KW-0819">tRNA processing</keyword>
<dbReference type="Pfam" id="PF01171">
    <property type="entry name" value="ATP_bind_3"/>
    <property type="match status" value="1"/>
</dbReference>
<keyword evidence="4 6" id="KW-0067">ATP-binding</keyword>
<protein>
    <recommendedName>
        <fullName evidence="6">tRNA(Ile)-lysidine synthase</fullName>
        <ecNumber evidence="6">6.3.4.19</ecNumber>
    </recommendedName>
    <alternativeName>
        <fullName evidence="6">tRNA(Ile)-2-lysyl-cytidine synthase</fullName>
    </alternativeName>
    <alternativeName>
        <fullName evidence="6">tRNA(Ile)-lysidine synthetase</fullName>
    </alternativeName>
</protein>
<dbReference type="InterPro" id="IPR012094">
    <property type="entry name" value="tRNA_Ile_lys_synt"/>
</dbReference>
<dbReference type="EMBL" id="CP023173">
    <property type="protein sequence ID" value="ASZ09445.1"/>
    <property type="molecule type" value="Genomic_DNA"/>
</dbReference>
<organism evidence="8 9">
    <name type="scientific">Mesoplasma chauliocola</name>
    <dbReference type="NCBI Taxonomy" id="216427"/>
    <lineage>
        <taxon>Bacteria</taxon>
        <taxon>Bacillati</taxon>
        <taxon>Mycoplasmatota</taxon>
        <taxon>Mollicutes</taxon>
        <taxon>Entomoplasmatales</taxon>
        <taxon>Entomoplasmataceae</taxon>
        <taxon>Mesoplasma</taxon>
    </lineage>
</organism>
<comment type="similarity">
    <text evidence="6">Belongs to the tRNA(Ile)-lysidine synthase family.</text>
</comment>
<dbReference type="Proteomes" id="UP000232229">
    <property type="component" value="Chromosome"/>
</dbReference>
<dbReference type="GO" id="GO:0005524">
    <property type="term" value="F:ATP binding"/>
    <property type="evidence" value="ECO:0007669"/>
    <property type="project" value="UniProtKB-UniRule"/>
</dbReference>
<keyword evidence="9" id="KW-1185">Reference proteome</keyword>
<dbReference type="InterPro" id="IPR014729">
    <property type="entry name" value="Rossmann-like_a/b/a_fold"/>
</dbReference>
<evidence type="ECO:0000256" key="1">
    <source>
        <dbReference type="ARBA" id="ARBA00022598"/>
    </source>
</evidence>
<comment type="domain">
    <text evidence="6">The N-terminal region contains the highly conserved SGGXDS motif, predicted to be a P-loop motif involved in ATP binding.</text>
</comment>
<dbReference type="Gene3D" id="3.40.50.620">
    <property type="entry name" value="HUPs"/>
    <property type="match status" value="1"/>
</dbReference>
<comment type="function">
    <text evidence="6">Ligates lysine onto the cytidine present at position 34 of the AUA codon-specific tRNA(Ile) that contains the anticodon CAU, in an ATP-dependent manner. Cytidine is converted to lysidine, thus changing the amino acid specificity of the tRNA from methionine to isoleucine.</text>
</comment>
<keyword evidence="6" id="KW-0963">Cytoplasm</keyword>
<sequence length="398" mass="48106">MNKFKLNKDTSYLVAVSGGPDSMFMLNSLIEQELTNFVVCHVNYNFRKDSNNDFKIVKKFCEKYNLKLEFLNVDQDYSELKENFESWARKTRYDFFVKIGNKYGIKNILVAHNRNDFVETYLLQKERKNYAKYYGLNKVSKYKEMNIIRPMLNILKSEILHYLQQQEIEFAIDSTNTDIKYKRNEIRASLKEEDFASIENEIKIKNQELNKLNLEVDWYVNNNMSAEELVITKNFKDENLEFIQRCVYKWLEIIKKDHLVQNRSNKTVFEIAKNIKTSHKVFWSMNIENYCLVKDYENIFIIKADLTYPKSFEIKTKEDLYKIEEFINWLDIFNAIKKNKEKYPYVVTNDYTKYKFETYTLGKKTNRYFIDKKIRYKNRMLKAVVYSKRTKKILNNIK</sequence>
<feature type="binding site" evidence="6">
    <location>
        <begin position="17"/>
        <end position="22"/>
    </location>
    <ligand>
        <name>ATP</name>
        <dbReference type="ChEBI" id="CHEBI:30616"/>
    </ligand>
</feature>
<evidence type="ECO:0000313" key="9">
    <source>
        <dbReference type="Proteomes" id="UP000232229"/>
    </source>
</evidence>
<dbReference type="InterPro" id="IPR011063">
    <property type="entry name" value="TilS/TtcA_N"/>
</dbReference>
<dbReference type="HAMAP" id="MF_01161">
    <property type="entry name" value="tRNA_Ile_lys_synt"/>
    <property type="match status" value="1"/>
</dbReference>
<dbReference type="SUPFAM" id="SSF52402">
    <property type="entry name" value="Adenine nucleotide alpha hydrolases-like"/>
    <property type="match status" value="1"/>
</dbReference>
<comment type="catalytic activity">
    <reaction evidence="5 6">
        <text>cytidine(34) in tRNA(Ile2) + L-lysine + ATP = lysidine(34) in tRNA(Ile2) + AMP + diphosphate + H(+)</text>
        <dbReference type="Rhea" id="RHEA:43744"/>
        <dbReference type="Rhea" id="RHEA-COMP:10625"/>
        <dbReference type="Rhea" id="RHEA-COMP:10670"/>
        <dbReference type="ChEBI" id="CHEBI:15378"/>
        <dbReference type="ChEBI" id="CHEBI:30616"/>
        <dbReference type="ChEBI" id="CHEBI:32551"/>
        <dbReference type="ChEBI" id="CHEBI:33019"/>
        <dbReference type="ChEBI" id="CHEBI:82748"/>
        <dbReference type="ChEBI" id="CHEBI:83665"/>
        <dbReference type="ChEBI" id="CHEBI:456215"/>
        <dbReference type="EC" id="6.3.4.19"/>
    </reaction>
</comment>
<dbReference type="STRING" id="1336232.GCA_000518825_00833"/>
<feature type="domain" description="tRNA(Ile)-lysidine/2-thiocytidine synthase N-terminal" evidence="7">
    <location>
        <begin position="12"/>
        <end position="188"/>
    </location>
</feature>
<dbReference type="KEGG" id="mchc:CK556_03780"/>
<dbReference type="CDD" id="cd01992">
    <property type="entry name" value="TilS_N"/>
    <property type="match status" value="1"/>
</dbReference>